<organism evidence="2 3">
    <name type="scientific">Austropuccinia psidii MF-1</name>
    <dbReference type="NCBI Taxonomy" id="1389203"/>
    <lineage>
        <taxon>Eukaryota</taxon>
        <taxon>Fungi</taxon>
        <taxon>Dikarya</taxon>
        <taxon>Basidiomycota</taxon>
        <taxon>Pucciniomycotina</taxon>
        <taxon>Pucciniomycetes</taxon>
        <taxon>Pucciniales</taxon>
        <taxon>Sphaerophragmiaceae</taxon>
        <taxon>Austropuccinia</taxon>
    </lineage>
</organism>
<sequence length="90" mass="10155">MKRLRRIADSPTNPNAEGSYELDGEEVEVAPKSIGHQSSDSPYHPASRRFQSQVIPSTPEASNQSFPLFHLLFLLLHQILPLKGLPWLHQ</sequence>
<evidence type="ECO:0000313" key="3">
    <source>
        <dbReference type="Proteomes" id="UP000765509"/>
    </source>
</evidence>
<protein>
    <submittedName>
        <fullName evidence="2">Uncharacterized protein</fullName>
    </submittedName>
</protein>
<feature type="compositionally biased region" description="Polar residues" evidence="1">
    <location>
        <begin position="49"/>
        <end position="60"/>
    </location>
</feature>
<proteinExistence type="predicted"/>
<dbReference type="AlphaFoldDB" id="A0A9Q3K5V9"/>
<comment type="caution">
    <text evidence="2">The sequence shown here is derived from an EMBL/GenBank/DDBJ whole genome shotgun (WGS) entry which is preliminary data.</text>
</comment>
<gene>
    <name evidence="2" type="ORF">O181_113557</name>
</gene>
<evidence type="ECO:0000313" key="2">
    <source>
        <dbReference type="EMBL" id="MBW0573842.1"/>
    </source>
</evidence>
<name>A0A9Q3K5V9_9BASI</name>
<reference evidence="2" key="1">
    <citation type="submission" date="2021-03" db="EMBL/GenBank/DDBJ databases">
        <title>Draft genome sequence of rust myrtle Austropuccinia psidii MF-1, a brazilian biotype.</title>
        <authorList>
            <person name="Quecine M.C."/>
            <person name="Pachon D.M.R."/>
            <person name="Bonatelli M.L."/>
            <person name="Correr F.H."/>
            <person name="Franceschini L.M."/>
            <person name="Leite T.F."/>
            <person name="Margarido G.R.A."/>
            <person name="Almeida C.A."/>
            <person name="Ferrarezi J.A."/>
            <person name="Labate C.A."/>
        </authorList>
    </citation>
    <scope>NUCLEOTIDE SEQUENCE</scope>
    <source>
        <strain evidence="2">MF-1</strain>
    </source>
</reference>
<keyword evidence="3" id="KW-1185">Reference proteome</keyword>
<dbReference type="EMBL" id="AVOT02092938">
    <property type="protein sequence ID" value="MBW0573842.1"/>
    <property type="molecule type" value="Genomic_DNA"/>
</dbReference>
<feature type="region of interest" description="Disordered" evidence="1">
    <location>
        <begin position="1"/>
        <end position="60"/>
    </location>
</feature>
<accession>A0A9Q3K5V9</accession>
<dbReference type="Proteomes" id="UP000765509">
    <property type="component" value="Unassembled WGS sequence"/>
</dbReference>
<evidence type="ECO:0000256" key="1">
    <source>
        <dbReference type="SAM" id="MobiDB-lite"/>
    </source>
</evidence>